<sequence>MKQTNPYGIRIKERSQPVKPVSIPLASEDGSRLVKTAAKRVIARHKKVIKALADR</sequence>
<organism evidence="1 2">
    <name type="scientific">Vogesella indigofera</name>
    <name type="common">Pseudomonas indigofera</name>
    <dbReference type="NCBI Taxonomy" id="45465"/>
    <lineage>
        <taxon>Bacteria</taxon>
        <taxon>Pseudomonadati</taxon>
        <taxon>Pseudomonadota</taxon>
        <taxon>Betaproteobacteria</taxon>
        <taxon>Neisseriales</taxon>
        <taxon>Chromobacteriaceae</taxon>
        <taxon>Vogesella</taxon>
    </lineage>
</organism>
<reference evidence="1 2" key="1">
    <citation type="submission" date="2023-01" db="EMBL/GenBank/DDBJ databases">
        <title>Novel species of the genus Vogesella isolated from rivers.</title>
        <authorList>
            <person name="Lu H."/>
        </authorList>
    </citation>
    <scope>NUCLEOTIDE SEQUENCE [LARGE SCALE GENOMIC DNA]</scope>
    <source>
        <strain evidence="1 2">SH7W</strain>
    </source>
</reference>
<comment type="caution">
    <text evidence="1">The sequence shown here is derived from an EMBL/GenBank/DDBJ whole genome shotgun (WGS) entry which is preliminary data.</text>
</comment>
<evidence type="ECO:0000313" key="2">
    <source>
        <dbReference type="Proteomes" id="UP001221566"/>
    </source>
</evidence>
<keyword evidence="2" id="KW-1185">Reference proteome</keyword>
<dbReference type="RefSeq" id="WP_272802784.1">
    <property type="nucleotide sequence ID" value="NZ_JAQQKY010000002.1"/>
</dbReference>
<protein>
    <recommendedName>
        <fullName evidence="3">Acetyltransferase</fullName>
    </recommendedName>
</protein>
<gene>
    <name evidence="1" type="ORF">PQU93_06895</name>
</gene>
<evidence type="ECO:0008006" key="3">
    <source>
        <dbReference type="Google" id="ProtNLM"/>
    </source>
</evidence>
<accession>A0ABT5I2W0</accession>
<proteinExistence type="predicted"/>
<name>A0ABT5I2W0_VOGIN</name>
<dbReference type="EMBL" id="JAQQKY010000002">
    <property type="protein sequence ID" value="MDC7690513.1"/>
    <property type="molecule type" value="Genomic_DNA"/>
</dbReference>
<dbReference type="Proteomes" id="UP001221566">
    <property type="component" value="Unassembled WGS sequence"/>
</dbReference>
<evidence type="ECO:0000313" key="1">
    <source>
        <dbReference type="EMBL" id="MDC7690513.1"/>
    </source>
</evidence>